<dbReference type="CDD" id="cd01650">
    <property type="entry name" value="RT_nLTR_like"/>
    <property type="match status" value="1"/>
</dbReference>
<dbReference type="OrthoDB" id="5875724at2759"/>
<evidence type="ECO:0000313" key="2">
    <source>
        <dbReference type="EMBL" id="EGT56861.1"/>
    </source>
</evidence>
<reference evidence="3" key="1">
    <citation type="submission" date="2011-07" db="EMBL/GenBank/DDBJ databases">
        <authorList>
            <consortium name="Caenorhabditis brenneri Sequencing and Analysis Consortium"/>
            <person name="Wilson R.K."/>
        </authorList>
    </citation>
    <scope>NUCLEOTIDE SEQUENCE [LARGE SCALE GENOMIC DNA]</scope>
    <source>
        <strain evidence="3">PB2801</strain>
    </source>
</reference>
<feature type="domain" description="Reverse transcriptase" evidence="1">
    <location>
        <begin position="313"/>
        <end position="555"/>
    </location>
</feature>
<dbReference type="PANTHER" id="PTHR33332">
    <property type="entry name" value="REVERSE TRANSCRIPTASE DOMAIN-CONTAINING PROTEIN"/>
    <property type="match status" value="1"/>
</dbReference>
<evidence type="ECO:0000313" key="3">
    <source>
        <dbReference type="Proteomes" id="UP000008068"/>
    </source>
</evidence>
<protein>
    <recommendedName>
        <fullName evidence="1">Reverse transcriptase domain-containing protein</fullName>
    </recommendedName>
</protein>
<dbReference type="HOGENOM" id="CLU_000680_20_2_1"/>
<organism evidence="3">
    <name type="scientific">Caenorhabditis brenneri</name>
    <name type="common">Nematode worm</name>
    <dbReference type="NCBI Taxonomy" id="135651"/>
    <lineage>
        <taxon>Eukaryota</taxon>
        <taxon>Metazoa</taxon>
        <taxon>Ecdysozoa</taxon>
        <taxon>Nematoda</taxon>
        <taxon>Chromadorea</taxon>
        <taxon>Rhabditida</taxon>
        <taxon>Rhabditina</taxon>
        <taxon>Rhabditomorpha</taxon>
        <taxon>Rhabditoidea</taxon>
        <taxon>Rhabditidae</taxon>
        <taxon>Peloderinae</taxon>
        <taxon>Caenorhabditis</taxon>
    </lineage>
</organism>
<sequence>MSKPELSKFRDSWKQAIKNNNEAGQGIWTVRNLELVRIPYKDNETPHPWTVRNRTKDVQVGELFSDHKIISVTLKLSNSAKKVVKRVQLFRKANFQLINYNLSMINWDVEMSCMSLEEKYEFFVSVLQHQIALHVPCKNINVLAKKHGPKILSLQKEKLRIWRAAGNSDNYKKISLILKEELIQEDQMNTEKSLTYGTSKKFFKFINSRYKSNDEIGVIKDSQNIPVNSNILKAELLSDAFSKVFTVDNSSSTLFPSRTNNVLESMTFEPSVIEKVLLKLVPKCNTTPDEIPAIFLKKVGTSIAIPLSIIFSESFRTSQVPRLWKTAIVKPLHKKGPRTDPNNYRPISLTSSVCKVMEKLVPSNMSTESQLTSYFSTLISNHSLRKPTYSVYVDFKKAFDTVSFEKLTCRLMSYGIKGQLLDWIVCFLTNRTQRVNVNGVLSQEKFVLSGVPQGSVLGPLLFLLFINDIGDKFQSHFLLYADDLKLFSTNPSTIQTDLGLLSEWCDKWQMSVAPNKCENIIFNLTKSPRTLNFDFTIKGSKIPRTKKIRDLGLILSSDLPFSEHIDTILRRSHQRINIFFNILRRASFETFIKCYTIYVRPILEYGSIVFNPVLKEQIKRIESVQKSFVYRVFKKFHIPYLNYFDALSVCNLTSLELRRLHADLVFFLNCWNDLSPSVFPPTPHSINFISNISYCNFQKYLTLNPHNF</sequence>
<dbReference type="eggNOG" id="KOG1075">
    <property type="taxonomic scope" value="Eukaryota"/>
</dbReference>
<dbReference type="InterPro" id="IPR000477">
    <property type="entry name" value="RT_dom"/>
</dbReference>
<dbReference type="PROSITE" id="PS50878">
    <property type="entry name" value="RT_POL"/>
    <property type="match status" value="1"/>
</dbReference>
<dbReference type="Proteomes" id="UP000008068">
    <property type="component" value="Unassembled WGS sequence"/>
</dbReference>
<dbReference type="Gene3D" id="3.30.70.270">
    <property type="match status" value="1"/>
</dbReference>
<gene>
    <name evidence="2" type="ORF">CAEBREN_32852</name>
</gene>
<dbReference type="PRINTS" id="PR01345">
    <property type="entry name" value="CERVTRCPTASE"/>
</dbReference>
<dbReference type="AlphaFoldDB" id="G0NBB9"/>
<keyword evidence="3" id="KW-1185">Reference proteome</keyword>
<dbReference type="STRING" id="135651.G0NBB9"/>
<accession>G0NBB9</accession>
<dbReference type="InterPro" id="IPR043502">
    <property type="entry name" value="DNA/RNA_pol_sf"/>
</dbReference>
<dbReference type="InterPro" id="IPR043128">
    <property type="entry name" value="Rev_trsase/Diguanyl_cyclase"/>
</dbReference>
<proteinExistence type="predicted"/>
<dbReference type="SUPFAM" id="SSF56672">
    <property type="entry name" value="DNA/RNA polymerases"/>
    <property type="match status" value="1"/>
</dbReference>
<evidence type="ECO:0000259" key="1">
    <source>
        <dbReference type="PROSITE" id="PS50878"/>
    </source>
</evidence>
<dbReference type="EMBL" id="GL379857">
    <property type="protein sequence ID" value="EGT56861.1"/>
    <property type="molecule type" value="Genomic_DNA"/>
</dbReference>
<dbReference type="Pfam" id="PF00078">
    <property type="entry name" value="RVT_1"/>
    <property type="match status" value="1"/>
</dbReference>
<name>G0NBB9_CAEBE</name>
<dbReference type="InParanoid" id="G0NBB9"/>